<dbReference type="RefSeq" id="WP_132102211.1">
    <property type="nucleotide sequence ID" value="NZ_SMLB01000005.1"/>
</dbReference>
<dbReference type="InterPro" id="IPR034660">
    <property type="entry name" value="DinB/YfiT-like"/>
</dbReference>
<dbReference type="PROSITE" id="PS50297">
    <property type="entry name" value="ANK_REP_REGION"/>
    <property type="match status" value="1"/>
</dbReference>
<name>A0A4R5AGW0_9ACTN</name>
<dbReference type="PROSITE" id="PS50088">
    <property type="entry name" value="ANK_REPEAT"/>
    <property type="match status" value="1"/>
</dbReference>
<feature type="domain" description="DinB-like" evidence="2">
    <location>
        <begin position="60"/>
        <end position="175"/>
    </location>
</feature>
<dbReference type="Gene3D" id="1.25.40.20">
    <property type="entry name" value="Ankyrin repeat-containing domain"/>
    <property type="match status" value="1"/>
</dbReference>
<dbReference type="AlphaFoldDB" id="A0A4R5AGW0"/>
<dbReference type="Pfam" id="PF12867">
    <property type="entry name" value="DinB_2"/>
    <property type="match status" value="1"/>
</dbReference>
<accession>A0A4R5AGW0</accession>
<dbReference type="OrthoDB" id="5022306at2"/>
<reference evidence="3 4" key="1">
    <citation type="submission" date="2019-02" db="EMBL/GenBank/DDBJ databases">
        <title>Draft genome sequences of novel Actinobacteria.</title>
        <authorList>
            <person name="Sahin N."/>
            <person name="Ay H."/>
            <person name="Saygin H."/>
        </authorList>
    </citation>
    <scope>NUCLEOTIDE SEQUENCE [LARGE SCALE GENOMIC DNA]</scope>
    <source>
        <strain evidence="3 4">8K307</strain>
    </source>
</reference>
<dbReference type="InterPro" id="IPR002110">
    <property type="entry name" value="Ankyrin_rpt"/>
</dbReference>
<evidence type="ECO:0000313" key="3">
    <source>
        <dbReference type="EMBL" id="TDD71681.1"/>
    </source>
</evidence>
<gene>
    <name evidence="3" type="ORF">E1262_05990</name>
</gene>
<keyword evidence="4" id="KW-1185">Reference proteome</keyword>
<evidence type="ECO:0000259" key="2">
    <source>
        <dbReference type="Pfam" id="PF12867"/>
    </source>
</evidence>
<dbReference type="InterPro" id="IPR036770">
    <property type="entry name" value="Ankyrin_rpt-contain_sf"/>
</dbReference>
<evidence type="ECO:0000256" key="1">
    <source>
        <dbReference type="PROSITE-ProRule" id="PRU00023"/>
    </source>
</evidence>
<feature type="repeat" description="ANK" evidence="1">
    <location>
        <begin position="243"/>
        <end position="271"/>
    </location>
</feature>
<keyword evidence="1" id="KW-0040">ANK repeat</keyword>
<protein>
    <recommendedName>
        <fullName evidence="2">DinB-like domain-containing protein</fullName>
    </recommendedName>
</protein>
<dbReference type="Pfam" id="PF12796">
    <property type="entry name" value="Ank_2"/>
    <property type="match status" value="1"/>
</dbReference>
<dbReference type="InterPro" id="IPR024775">
    <property type="entry name" value="DinB-like"/>
</dbReference>
<comment type="caution">
    <text evidence="3">The sequence shown here is derived from an EMBL/GenBank/DDBJ whole genome shotgun (WGS) entry which is preliminary data.</text>
</comment>
<dbReference type="SUPFAM" id="SSF48403">
    <property type="entry name" value="Ankyrin repeat"/>
    <property type="match status" value="1"/>
</dbReference>
<dbReference type="Proteomes" id="UP000295217">
    <property type="component" value="Unassembled WGS sequence"/>
</dbReference>
<dbReference type="SUPFAM" id="SSF109854">
    <property type="entry name" value="DinB/YfiT-like putative metalloenzymes"/>
    <property type="match status" value="1"/>
</dbReference>
<evidence type="ECO:0000313" key="4">
    <source>
        <dbReference type="Proteomes" id="UP000295217"/>
    </source>
</evidence>
<proteinExistence type="predicted"/>
<dbReference type="EMBL" id="SMLB01000005">
    <property type="protein sequence ID" value="TDD71681.1"/>
    <property type="molecule type" value="Genomic_DNA"/>
</dbReference>
<sequence>MTWSAELLDQLEFYWTVHFRPRLAGLTDDEYLWEPVDGAWSLRPAGPGDALELEFVQPEPPIPPVTTIAWRAMHVGRDVLGKRARAFFGGSPAGESSDADMYDARHWPSPLPSTADGALALLDEAYGLWRSGVAALDDEAMLRPLGPRGGPYAQDSMAKLVLHVNREVLAHGAEICLLRDLYRAYADRRDPIVAAALRGDAAGVTAGGGAAGVRPTLVAEAAGLHHWEVVRALVTAGAPVDGALHYAAGAGRLEAVKLLVEHGADVSAQDDRFHLDAAGWADFFQHPDVAAYLRSTAPSRSR</sequence>
<organism evidence="3 4">
    <name type="scientific">Jiangella aurantiaca</name>
    <dbReference type="NCBI Taxonomy" id="2530373"/>
    <lineage>
        <taxon>Bacteria</taxon>
        <taxon>Bacillati</taxon>
        <taxon>Actinomycetota</taxon>
        <taxon>Actinomycetes</taxon>
        <taxon>Jiangellales</taxon>
        <taxon>Jiangellaceae</taxon>
        <taxon>Jiangella</taxon>
    </lineage>
</organism>